<dbReference type="PANTHER" id="PTHR46491">
    <property type="entry name" value="CDGSH IRON SULFUR DOMAIN PROTEIN HOMOLOG"/>
    <property type="match status" value="1"/>
</dbReference>
<dbReference type="OrthoDB" id="9795032at2"/>
<keyword evidence="2" id="KW-0479">Metal-binding</keyword>
<dbReference type="Pfam" id="PF09360">
    <property type="entry name" value="zf-CDGSH"/>
    <property type="match status" value="1"/>
</dbReference>
<accession>A0A3B9IST2</accession>
<proteinExistence type="predicted"/>
<dbReference type="AlphaFoldDB" id="A0A3B9IST2"/>
<feature type="domain" description="Iron-binding zinc finger CDGSH type" evidence="5">
    <location>
        <begin position="57"/>
        <end position="88"/>
    </location>
</feature>
<name>A0A3B9IST2_9PROT</name>
<organism evidence="6 7">
    <name type="scientific">Tistrella mobilis</name>
    <dbReference type="NCBI Taxonomy" id="171437"/>
    <lineage>
        <taxon>Bacteria</taxon>
        <taxon>Pseudomonadati</taxon>
        <taxon>Pseudomonadota</taxon>
        <taxon>Alphaproteobacteria</taxon>
        <taxon>Geminicoccales</taxon>
        <taxon>Geminicoccaceae</taxon>
        <taxon>Tistrella</taxon>
    </lineage>
</organism>
<dbReference type="SMART" id="SM00704">
    <property type="entry name" value="ZnF_CDGSH"/>
    <property type="match status" value="2"/>
</dbReference>
<comment type="caution">
    <text evidence="6">The sequence shown here is derived from an EMBL/GenBank/DDBJ whole genome shotgun (WGS) entry which is preliminary data.</text>
</comment>
<keyword evidence="1" id="KW-0001">2Fe-2S</keyword>
<dbReference type="PANTHER" id="PTHR46491:SF3">
    <property type="entry name" value="CDGSH IRON-SULFUR DOMAIN-CONTAINING PROTEIN 3, MITOCHONDRIAL"/>
    <property type="match status" value="1"/>
</dbReference>
<keyword evidence="4" id="KW-0411">Iron-sulfur</keyword>
<dbReference type="InterPro" id="IPR042216">
    <property type="entry name" value="MitoNEET_CISD"/>
</dbReference>
<dbReference type="RefSeq" id="WP_082828450.1">
    <property type="nucleotide sequence ID" value="NZ_CP121027.1"/>
</dbReference>
<dbReference type="Gene3D" id="3.40.5.90">
    <property type="entry name" value="CDGSH iron-sulfur domain, mitoNEET-type"/>
    <property type="match status" value="2"/>
</dbReference>
<dbReference type="Proteomes" id="UP000257706">
    <property type="component" value="Unassembled WGS sequence"/>
</dbReference>
<evidence type="ECO:0000313" key="6">
    <source>
        <dbReference type="EMBL" id="HAE50738.1"/>
    </source>
</evidence>
<evidence type="ECO:0000256" key="3">
    <source>
        <dbReference type="ARBA" id="ARBA00023004"/>
    </source>
</evidence>
<protein>
    <submittedName>
        <fullName evidence="6">Glutamate synthase</fullName>
    </submittedName>
</protein>
<gene>
    <name evidence="6" type="ORF">DCK97_25320</name>
</gene>
<evidence type="ECO:0000256" key="1">
    <source>
        <dbReference type="ARBA" id="ARBA00022714"/>
    </source>
</evidence>
<evidence type="ECO:0000259" key="5">
    <source>
        <dbReference type="SMART" id="SM00704"/>
    </source>
</evidence>
<evidence type="ECO:0000256" key="2">
    <source>
        <dbReference type="ARBA" id="ARBA00022723"/>
    </source>
</evidence>
<evidence type="ECO:0000256" key="4">
    <source>
        <dbReference type="ARBA" id="ARBA00023014"/>
    </source>
</evidence>
<keyword evidence="3" id="KW-0408">Iron</keyword>
<evidence type="ECO:0000313" key="7">
    <source>
        <dbReference type="Proteomes" id="UP000257706"/>
    </source>
</evidence>
<sequence>MTMENDATPPAAAPVVAQAEPFEVAVKAGRTYWWCSCGLSTKQPFCDGTHKGTGLSPQAWKAEEDGTVWFCGCKQTGAGPMCDGSHERL</sequence>
<dbReference type="InterPro" id="IPR018967">
    <property type="entry name" value="FeS-contain_CDGSH-typ"/>
</dbReference>
<reference evidence="6 7" key="1">
    <citation type="journal article" date="2018" name="Nat. Biotechnol.">
        <title>A standardized bacterial taxonomy based on genome phylogeny substantially revises the tree of life.</title>
        <authorList>
            <person name="Parks D.H."/>
            <person name="Chuvochina M."/>
            <person name="Waite D.W."/>
            <person name="Rinke C."/>
            <person name="Skarshewski A."/>
            <person name="Chaumeil P.A."/>
            <person name="Hugenholtz P."/>
        </authorList>
    </citation>
    <scope>NUCLEOTIDE SEQUENCE [LARGE SCALE GENOMIC DNA]</scope>
    <source>
        <strain evidence="6">UBA8739</strain>
    </source>
</reference>
<dbReference type="GO" id="GO:0051537">
    <property type="term" value="F:2 iron, 2 sulfur cluster binding"/>
    <property type="evidence" value="ECO:0007669"/>
    <property type="project" value="UniProtKB-KW"/>
</dbReference>
<feature type="domain" description="Iron-binding zinc finger CDGSH type" evidence="5">
    <location>
        <begin position="19"/>
        <end position="56"/>
    </location>
</feature>
<dbReference type="EMBL" id="DMAI01000414">
    <property type="protein sequence ID" value="HAE50738.1"/>
    <property type="molecule type" value="Genomic_DNA"/>
</dbReference>
<dbReference type="GeneID" id="97243595"/>
<dbReference type="InterPro" id="IPR052950">
    <property type="entry name" value="CISD"/>
</dbReference>
<dbReference type="GO" id="GO:0005737">
    <property type="term" value="C:cytoplasm"/>
    <property type="evidence" value="ECO:0007669"/>
    <property type="project" value="UniProtKB-ARBA"/>
</dbReference>
<dbReference type="GO" id="GO:0046872">
    <property type="term" value="F:metal ion binding"/>
    <property type="evidence" value="ECO:0007669"/>
    <property type="project" value="UniProtKB-KW"/>
</dbReference>